<dbReference type="EMBL" id="ABCA03000036">
    <property type="protein sequence ID" value="EDS01535.1"/>
    <property type="molecule type" value="Genomic_DNA"/>
</dbReference>
<keyword evidence="2" id="KW-1185">Reference proteome</keyword>
<reference evidence="1" key="2">
    <citation type="submission" date="2014-06" db="EMBL/GenBank/DDBJ databases">
        <title>Draft genome sequence of Eubacterium siraeum (DSM 15702).</title>
        <authorList>
            <person name="Sudarsanam P."/>
            <person name="Ley R."/>
            <person name="Guruge J."/>
            <person name="Turnbaugh P.J."/>
            <person name="Mahowald M."/>
            <person name="Liep D."/>
            <person name="Gordon J."/>
        </authorList>
    </citation>
    <scope>NUCLEOTIDE SEQUENCE</scope>
    <source>
        <strain evidence="1">DSM 15702</strain>
    </source>
</reference>
<dbReference type="Proteomes" id="UP000005326">
    <property type="component" value="Unassembled WGS sequence"/>
</dbReference>
<name>B0MLB6_9FIRM</name>
<sequence length="44" mass="5046">MKKLTEKIRCARSTAQRICGGYIKFSLEPIKAIVFCTDEKIQIN</sequence>
<dbReference type="AlphaFoldDB" id="B0MLB6"/>
<evidence type="ECO:0000313" key="1">
    <source>
        <dbReference type="EMBL" id="EDS01535.1"/>
    </source>
</evidence>
<reference evidence="1" key="1">
    <citation type="submission" date="2007-10" db="EMBL/GenBank/DDBJ databases">
        <authorList>
            <person name="Fulton L."/>
            <person name="Clifton S."/>
            <person name="Fulton B."/>
            <person name="Xu J."/>
            <person name="Minx P."/>
            <person name="Pepin K.H."/>
            <person name="Johnson M."/>
            <person name="Thiruvilangam P."/>
            <person name="Bhonagiri V."/>
            <person name="Nash W.E."/>
            <person name="Mardis E.R."/>
            <person name="Wilson R.K."/>
        </authorList>
    </citation>
    <scope>NUCLEOTIDE SEQUENCE [LARGE SCALE GENOMIC DNA]</scope>
    <source>
        <strain evidence="1">DSM 15702</strain>
    </source>
</reference>
<evidence type="ECO:0000313" key="2">
    <source>
        <dbReference type="Proteomes" id="UP000005326"/>
    </source>
</evidence>
<protein>
    <submittedName>
        <fullName evidence="1">Uncharacterized protein</fullName>
    </submittedName>
</protein>
<accession>B0MLB6</accession>
<gene>
    <name evidence="1" type="ORF">EUBSIR_00610</name>
</gene>
<organism evidence="1 2">
    <name type="scientific">[Eubacterium] siraeum DSM 15702</name>
    <dbReference type="NCBI Taxonomy" id="428128"/>
    <lineage>
        <taxon>Bacteria</taxon>
        <taxon>Bacillati</taxon>
        <taxon>Bacillota</taxon>
        <taxon>Clostridia</taxon>
        <taxon>Eubacteriales</taxon>
        <taxon>Oscillospiraceae</taxon>
        <taxon>Oscillospiraceae incertae sedis</taxon>
    </lineage>
</organism>
<comment type="caution">
    <text evidence="1">The sequence shown here is derived from an EMBL/GenBank/DDBJ whole genome shotgun (WGS) entry which is preliminary data.</text>
</comment>
<proteinExistence type="predicted"/>